<dbReference type="InterPro" id="IPR003593">
    <property type="entry name" value="AAA+_ATPase"/>
</dbReference>
<dbReference type="PANTHER" id="PTHR22683:SF1">
    <property type="entry name" value="TYPE VII SECRETION SYSTEM PROTEIN ESSC"/>
    <property type="match status" value="1"/>
</dbReference>
<keyword evidence="5" id="KW-1133">Transmembrane helix</keyword>
<dbReference type="GO" id="GO:0005524">
    <property type="term" value="F:ATP binding"/>
    <property type="evidence" value="ECO:0007669"/>
    <property type="project" value="UniProtKB-UniRule"/>
</dbReference>
<name>A0A852YAX6_9MICO</name>
<feature type="domain" description="FtsK" evidence="6">
    <location>
        <begin position="351"/>
        <end position="535"/>
    </location>
</feature>
<keyword evidence="5" id="KW-0812">Transmembrane</keyword>
<dbReference type="AlphaFoldDB" id="A0A852YAX6"/>
<dbReference type="PANTHER" id="PTHR22683">
    <property type="entry name" value="SPORULATION PROTEIN RELATED"/>
    <property type="match status" value="1"/>
</dbReference>
<protein>
    <submittedName>
        <fullName evidence="7">S-DNA-T family DNA segregation ATPase FtsK/SpoIIIE</fullName>
    </submittedName>
</protein>
<evidence type="ECO:0000256" key="4">
    <source>
        <dbReference type="SAM" id="Coils"/>
    </source>
</evidence>
<dbReference type="InterPro" id="IPR002543">
    <property type="entry name" value="FtsK_dom"/>
</dbReference>
<feature type="transmembrane region" description="Helical" evidence="5">
    <location>
        <begin position="46"/>
        <end position="64"/>
    </location>
</feature>
<evidence type="ECO:0000256" key="3">
    <source>
        <dbReference type="PROSITE-ProRule" id="PRU00289"/>
    </source>
</evidence>
<dbReference type="SUPFAM" id="SSF52540">
    <property type="entry name" value="P-loop containing nucleoside triphosphate hydrolases"/>
    <property type="match status" value="2"/>
</dbReference>
<evidence type="ECO:0000313" key="8">
    <source>
        <dbReference type="Proteomes" id="UP000553888"/>
    </source>
</evidence>
<keyword evidence="1 3" id="KW-0547">Nucleotide-binding</keyword>
<evidence type="ECO:0000259" key="6">
    <source>
        <dbReference type="PROSITE" id="PS50901"/>
    </source>
</evidence>
<dbReference type="GO" id="GO:0003677">
    <property type="term" value="F:DNA binding"/>
    <property type="evidence" value="ECO:0007669"/>
    <property type="project" value="InterPro"/>
</dbReference>
<gene>
    <name evidence="7" type="ORF">BJ979_002309</name>
</gene>
<keyword evidence="4" id="KW-0175">Coiled coil</keyword>
<dbReference type="Proteomes" id="UP000553888">
    <property type="component" value="Unassembled WGS sequence"/>
</dbReference>
<feature type="binding site" evidence="3">
    <location>
        <begin position="369"/>
        <end position="376"/>
    </location>
    <ligand>
        <name>ATP</name>
        <dbReference type="ChEBI" id="CHEBI:30616"/>
    </ligand>
</feature>
<dbReference type="RefSeq" id="WP_179568021.1">
    <property type="nucleotide sequence ID" value="NZ_JACBZY010000001.1"/>
</dbReference>
<organism evidence="7 8">
    <name type="scientific">Schumannella luteola</name>
    <dbReference type="NCBI Taxonomy" id="472059"/>
    <lineage>
        <taxon>Bacteria</taxon>
        <taxon>Bacillati</taxon>
        <taxon>Actinomycetota</taxon>
        <taxon>Actinomycetes</taxon>
        <taxon>Micrococcales</taxon>
        <taxon>Microbacteriaceae</taxon>
        <taxon>Schumannella</taxon>
    </lineage>
</organism>
<reference evidence="7 8" key="1">
    <citation type="submission" date="2020-07" db="EMBL/GenBank/DDBJ databases">
        <title>Sequencing the genomes of 1000 actinobacteria strains.</title>
        <authorList>
            <person name="Klenk H.-P."/>
        </authorList>
    </citation>
    <scope>NUCLEOTIDE SEQUENCE [LARGE SCALE GENOMIC DNA]</scope>
    <source>
        <strain evidence="7 8">DSM 23141</strain>
    </source>
</reference>
<dbReference type="SMART" id="SM00382">
    <property type="entry name" value="AAA"/>
    <property type="match status" value="2"/>
</dbReference>
<dbReference type="Gene3D" id="3.40.50.300">
    <property type="entry name" value="P-loop containing nucleotide triphosphate hydrolases"/>
    <property type="match status" value="3"/>
</dbReference>
<dbReference type="InterPro" id="IPR027417">
    <property type="entry name" value="P-loop_NTPase"/>
</dbReference>
<evidence type="ECO:0000256" key="5">
    <source>
        <dbReference type="SAM" id="Phobius"/>
    </source>
</evidence>
<keyword evidence="8" id="KW-1185">Reference proteome</keyword>
<evidence type="ECO:0000313" key="7">
    <source>
        <dbReference type="EMBL" id="NYG99683.1"/>
    </source>
</evidence>
<feature type="coiled-coil region" evidence="4">
    <location>
        <begin position="71"/>
        <end position="98"/>
    </location>
</feature>
<proteinExistence type="predicted"/>
<sequence>MLLLPHPRRFDLPRVDAPPSRSGLPLLGALAPLVMAVVLWAVTQSIFSLLIGLLSPVLAFAGLLDRRLSARRQRRDEAARVRKELAALERRLSDHLDAERDRLARAARGPARVGAGATLRGDALEMPIALGSAQLPSALEWPTDDLGRLPAVLAAEAREVMRRSDRVRGPVVVDARGGLAVTIEGDADAGATGAAVRRALALRCALALPDDWDLLAPEGEDWCRGLARRVTTASPPEQGEPVSGGEWVLTGPAGEIRIGVPERASSAAMRLTIGVDDAMLAGDGVTHRLAAFRPQRVSRAQAALAIAARDRDTSPGATAGELPASVDYDELAGVVGRAGGLAAPLGLAVDGRPVLVDLVDDGPHAIVGGTTGSGKSELLVTWVLGMAARTPPSQLSLLLVDFKGGAAFAPLEQLPHVVGVLSDLDSQAARRAVVSLRTELLRRERMLAERRARSIEELDPGLMPRLVVVVDEFAALIAEQPELGAVVTDLAARGRSLGIHLVLCTQRPAGIVKDAVLANATLRVSLRVNNRHDSSSVIGSDAAAELPSLPRGRGVLAVEGRPVPMQVARATESDIAAVSENWRGAPTAAAFWTPGLPKLVTRADLVSLPAPPAPGLVFGLVDLPEQQRIGAAVYDPAVDGHLLVIGGRGAGTTTTLAAIAEAAGAAALVGSSCLPDAWALIQRVADLPSAPSKHAAGPLLLVDDVDRLLDEAGDEARVDLAALLVRAARSLEVGGGALVLGASRPLGGVSTLNSAIDRRLLLALPSREDHVMAGGDGRDWSVRRRPGSGIWGGAEIQVATAPAPPAHEIEVARVALDPTQTLAIATGRVGVVREGLRHAGTTTLTLDDVDRQGGALPLGIPVIGDIDDWLADFGALDRARRSGRLLVHAASPADVRALTRIRRPLPPLDPRRDEAWCIDGREVTRVTTPW</sequence>
<dbReference type="EMBL" id="JACBZY010000001">
    <property type="protein sequence ID" value="NYG99683.1"/>
    <property type="molecule type" value="Genomic_DNA"/>
</dbReference>
<evidence type="ECO:0000256" key="1">
    <source>
        <dbReference type="ARBA" id="ARBA00022741"/>
    </source>
</evidence>
<dbReference type="InterPro" id="IPR050206">
    <property type="entry name" value="FtsK/SpoIIIE/SftA"/>
</dbReference>
<dbReference type="Pfam" id="PF01580">
    <property type="entry name" value="FtsK_SpoIIIE"/>
    <property type="match status" value="1"/>
</dbReference>
<keyword evidence="2 3" id="KW-0067">ATP-binding</keyword>
<evidence type="ECO:0000256" key="2">
    <source>
        <dbReference type="ARBA" id="ARBA00022840"/>
    </source>
</evidence>
<keyword evidence="5" id="KW-0472">Membrane</keyword>
<accession>A0A852YAX6</accession>
<feature type="transmembrane region" description="Helical" evidence="5">
    <location>
        <begin position="21"/>
        <end position="40"/>
    </location>
</feature>
<dbReference type="PROSITE" id="PS50901">
    <property type="entry name" value="FTSK"/>
    <property type="match status" value="1"/>
</dbReference>
<dbReference type="CDD" id="cd01127">
    <property type="entry name" value="TrwB_TraG_TraD_VirD4"/>
    <property type="match status" value="1"/>
</dbReference>
<comment type="caution">
    <text evidence="7">The sequence shown here is derived from an EMBL/GenBank/DDBJ whole genome shotgun (WGS) entry which is preliminary data.</text>
</comment>